<evidence type="ECO:0000256" key="5">
    <source>
        <dbReference type="ARBA" id="ARBA00022764"/>
    </source>
</evidence>
<dbReference type="InterPro" id="IPR050597">
    <property type="entry name" value="Cytochrome_c_Oxidase_Subunit"/>
</dbReference>
<keyword evidence="11" id="KW-1185">Reference proteome</keyword>
<proteinExistence type="predicted"/>
<dbReference type="SUPFAM" id="SSF46626">
    <property type="entry name" value="Cytochrome c"/>
    <property type="match status" value="2"/>
</dbReference>
<dbReference type="RefSeq" id="WP_345063217.1">
    <property type="nucleotide sequence ID" value="NZ_BAABEX010000011.1"/>
</dbReference>
<dbReference type="PIRSF" id="PIRSF000005">
    <property type="entry name" value="Cytochrome_c4"/>
    <property type="match status" value="1"/>
</dbReference>
<feature type="domain" description="Cytochrome c" evidence="9">
    <location>
        <begin position="128"/>
        <end position="207"/>
    </location>
</feature>
<protein>
    <recommendedName>
        <fullName evidence="9">Cytochrome c domain-containing protein</fullName>
    </recommendedName>
</protein>
<evidence type="ECO:0000256" key="7">
    <source>
        <dbReference type="ARBA" id="ARBA00023004"/>
    </source>
</evidence>
<feature type="signal peptide" evidence="8">
    <location>
        <begin position="1"/>
        <end position="22"/>
    </location>
</feature>
<gene>
    <name evidence="10" type="ORF">GCM10023090_16550</name>
</gene>
<dbReference type="Proteomes" id="UP001501788">
    <property type="component" value="Unassembled WGS sequence"/>
</dbReference>
<dbReference type="InterPro" id="IPR009056">
    <property type="entry name" value="Cyt_c-like_dom"/>
</dbReference>
<keyword evidence="6" id="KW-0249">Electron transport</keyword>
<keyword evidence="4" id="KW-0479">Metal-binding</keyword>
<evidence type="ECO:0000313" key="11">
    <source>
        <dbReference type="Proteomes" id="UP001501788"/>
    </source>
</evidence>
<comment type="subcellular location">
    <subcellularLocation>
        <location evidence="1">Periplasm</location>
    </subcellularLocation>
</comment>
<keyword evidence="2" id="KW-0813">Transport</keyword>
<keyword evidence="7" id="KW-0408">Iron</keyword>
<dbReference type="EMBL" id="BAABEX010000011">
    <property type="protein sequence ID" value="GAA4423863.1"/>
    <property type="molecule type" value="Genomic_DNA"/>
</dbReference>
<feature type="domain" description="Cytochrome c" evidence="9">
    <location>
        <begin position="32"/>
        <end position="104"/>
    </location>
</feature>
<evidence type="ECO:0000256" key="4">
    <source>
        <dbReference type="ARBA" id="ARBA00022723"/>
    </source>
</evidence>
<evidence type="ECO:0000259" key="9">
    <source>
        <dbReference type="Pfam" id="PF00034"/>
    </source>
</evidence>
<keyword evidence="8" id="KW-0732">Signal</keyword>
<dbReference type="Pfam" id="PF00034">
    <property type="entry name" value="Cytochrom_C"/>
    <property type="match status" value="2"/>
</dbReference>
<dbReference type="Gene3D" id="1.10.760.10">
    <property type="entry name" value="Cytochrome c-like domain"/>
    <property type="match status" value="2"/>
</dbReference>
<evidence type="ECO:0000256" key="1">
    <source>
        <dbReference type="ARBA" id="ARBA00004418"/>
    </source>
</evidence>
<dbReference type="InterPro" id="IPR024167">
    <property type="entry name" value="Cytochrome_c4-like"/>
</dbReference>
<organism evidence="10 11">
    <name type="scientific">Acidovorax lacteus</name>
    <dbReference type="NCBI Taxonomy" id="1924988"/>
    <lineage>
        <taxon>Bacteria</taxon>
        <taxon>Pseudomonadati</taxon>
        <taxon>Pseudomonadota</taxon>
        <taxon>Betaproteobacteria</taxon>
        <taxon>Burkholderiales</taxon>
        <taxon>Comamonadaceae</taxon>
        <taxon>Acidovorax</taxon>
    </lineage>
</organism>
<accession>A0ABP8L8S8</accession>
<keyword evidence="5" id="KW-0574">Periplasm</keyword>
<evidence type="ECO:0000256" key="2">
    <source>
        <dbReference type="ARBA" id="ARBA00022448"/>
    </source>
</evidence>
<dbReference type="PANTHER" id="PTHR33751:SF9">
    <property type="entry name" value="CYTOCHROME C4"/>
    <property type="match status" value="1"/>
</dbReference>
<dbReference type="PANTHER" id="PTHR33751">
    <property type="entry name" value="CBB3-TYPE CYTOCHROME C OXIDASE SUBUNIT FIXP"/>
    <property type="match status" value="1"/>
</dbReference>
<evidence type="ECO:0000256" key="3">
    <source>
        <dbReference type="ARBA" id="ARBA00022617"/>
    </source>
</evidence>
<name>A0ABP8L8S8_9BURK</name>
<feature type="chain" id="PRO_5045708781" description="Cytochrome c domain-containing protein" evidence="8">
    <location>
        <begin position="23"/>
        <end position="220"/>
    </location>
</feature>
<evidence type="ECO:0000256" key="6">
    <source>
        <dbReference type="ARBA" id="ARBA00022982"/>
    </source>
</evidence>
<evidence type="ECO:0000313" key="10">
    <source>
        <dbReference type="EMBL" id="GAA4423863.1"/>
    </source>
</evidence>
<reference evidence="11" key="1">
    <citation type="journal article" date="2019" name="Int. J. Syst. Evol. Microbiol.">
        <title>The Global Catalogue of Microorganisms (GCM) 10K type strain sequencing project: providing services to taxonomists for standard genome sequencing and annotation.</title>
        <authorList>
            <consortium name="The Broad Institute Genomics Platform"/>
            <consortium name="The Broad Institute Genome Sequencing Center for Infectious Disease"/>
            <person name="Wu L."/>
            <person name="Ma J."/>
        </authorList>
    </citation>
    <scope>NUCLEOTIDE SEQUENCE [LARGE SCALE GENOMIC DNA]</scope>
    <source>
        <strain evidence="11">JCM 31890</strain>
    </source>
</reference>
<dbReference type="InterPro" id="IPR036909">
    <property type="entry name" value="Cyt_c-like_dom_sf"/>
</dbReference>
<keyword evidence="3" id="KW-0349">Heme</keyword>
<evidence type="ECO:0000256" key="8">
    <source>
        <dbReference type="SAM" id="SignalP"/>
    </source>
</evidence>
<comment type="caution">
    <text evidence="10">The sequence shown here is derived from an EMBL/GenBank/DDBJ whole genome shotgun (WGS) entry which is preliminary data.</text>
</comment>
<sequence length="220" mass="23698">MNKTLTTIFALAVASVTAFSHAQEVKGDVKAGEQKIAMCIGCHGIPGYQASFPEVHKVPMISGQSGKYIAAALQAYKKGDRKHPTMRGISESLSDQDIADISAYYEQHGKKGAELPAKPSREPSVQVAELLKKGACVSCHGDNFAKPIDPSYPKIAGQHADYLFVALKSYKVEKNANIGRNNAIMGGISKQFTNAELKALANYIGSIEGDLQTVPQSRFR</sequence>